<organism evidence="3">
    <name type="scientific">hydrothermal vent metagenome</name>
    <dbReference type="NCBI Taxonomy" id="652676"/>
    <lineage>
        <taxon>unclassified sequences</taxon>
        <taxon>metagenomes</taxon>
        <taxon>ecological metagenomes</taxon>
    </lineage>
</organism>
<evidence type="ECO:0000313" key="3">
    <source>
        <dbReference type="EMBL" id="SFV88788.1"/>
    </source>
</evidence>
<accession>A0A1W1E4I4</accession>
<dbReference type="SUPFAM" id="SSF51197">
    <property type="entry name" value="Clavaminate synthase-like"/>
    <property type="match status" value="1"/>
</dbReference>
<evidence type="ECO:0000256" key="1">
    <source>
        <dbReference type="ARBA" id="ARBA00023002"/>
    </source>
</evidence>
<evidence type="ECO:0000259" key="2">
    <source>
        <dbReference type="Pfam" id="PF02668"/>
    </source>
</evidence>
<protein>
    <recommendedName>
        <fullName evidence="2">TauD/TfdA-like domain-containing protein</fullName>
    </recommendedName>
</protein>
<name>A0A1W1E4I4_9ZZZZ</name>
<feature type="domain" description="TauD/TfdA-like" evidence="2">
    <location>
        <begin position="30"/>
        <end position="275"/>
    </location>
</feature>
<proteinExistence type="predicted"/>
<dbReference type="GO" id="GO:0016491">
    <property type="term" value="F:oxidoreductase activity"/>
    <property type="evidence" value="ECO:0007669"/>
    <property type="project" value="UniProtKB-KW"/>
</dbReference>
<dbReference type="InterPro" id="IPR003819">
    <property type="entry name" value="TauD/TfdA-like"/>
</dbReference>
<dbReference type="InterPro" id="IPR042098">
    <property type="entry name" value="TauD-like_sf"/>
</dbReference>
<sequence>MANVLTHLSDYQFWRDEKLAKAASKLDPCIVDIHNPLTLTPAEKSKIQSLCQQNNFALIQTQTQADYSHSIVRLNQQLGLNAYDDHLFVNNDTLAHITPTNNPQQSEFIPYTNKPIGWHTDGYYNPPEQRIRSFSLFCVNPASSGGENSWLDNDILYILLRQQNPEAAELLTRTNAMTIPAHCENGKTLRPESTGAIFMQDNKRLYLRYTQRKKNVQFAHEVRAAVTLLDEILAKGSAYHFQHLMAQNQGIVCNNVIHKRSGFVEDKGNSRLLLRGRYFDRV</sequence>
<gene>
    <name evidence="3" type="ORF">MNB_SUP05-SYMBIONT-7-26</name>
</gene>
<keyword evidence="1" id="KW-0560">Oxidoreductase</keyword>
<dbReference type="EMBL" id="FPIA01000085">
    <property type="protein sequence ID" value="SFV88788.1"/>
    <property type="molecule type" value="Genomic_DNA"/>
</dbReference>
<dbReference type="Pfam" id="PF02668">
    <property type="entry name" value="TauD"/>
    <property type="match status" value="1"/>
</dbReference>
<dbReference type="Gene3D" id="3.60.130.10">
    <property type="entry name" value="Clavaminate synthase-like"/>
    <property type="match status" value="1"/>
</dbReference>
<reference evidence="3" key="1">
    <citation type="submission" date="2016-10" db="EMBL/GenBank/DDBJ databases">
        <authorList>
            <person name="de Groot N.N."/>
        </authorList>
    </citation>
    <scope>NUCLEOTIDE SEQUENCE</scope>
</reference>
<dbReference type="AlphaFoldDB" id="A0A1W1E4I4"/>